<proteinExistence type="predicted"/>
<comment type="caution">
    <text evidence="2">The sequence shown here is derived from an EMBL/GenBank/DDBJ whole genome shotgun (WGS) entry which is preliminary data.</text>
</comment>
<evidence type="ECO:0000313" key="3">
    <source>
        <dbReference type="Proteomes" id="UP000009131"/>
    </source>
</evidence>
<feature type="signal peptide" evidence="1">
    <location>
        <begin position="1"/>
        <end position="19"/>
    </location>
</feature>
<dbReference type="HOGENOM" id="CLU_061244_1_1_1"/>
<accession>G7E3V0</accession>
<dbReference type="InParanoid" id="G7E3V0"/>
<reference evidence="2 3" key="1">
    <citation type="journal article" date="2011" name="J. Gen. Appl. Microbiol.">
        <title>Draft genome sequencing of the enigmatic basidiomycete Mixia osmundae.</title>
        <authorList>
            <person name="Nishida H."/>
            <person name="Nagatsuka Y."/>
            <person name="Sugiyama J."/>
        </authorList>
    </citation>
    <scope>NUCLEOTIDE SEQUENCE [LARGE SCALE GENOMIC DNA]</scope>
    <source>
        <strain evidence="3">CBS 9802 / IAM 14324 / JCM 22182 / KY 12970</strain>
    </source>
</reference>
<gene>
    <name evidence="2" type="primary">Mo04188</name>
    <name evidence="2" type="ORF">E5Q_04188</name>
</gene>
<organism evidence="2 3">
    <name type="scientific">Mixia osmundae (strain CBS 9802 / IAM 14324 / JCM 22182 / KY 12970)</name>
    <dbReference type="NCBI Taxonomy" id="764103"/>
    <lineage>
        <taxon>Eukaryota</taxon>
        <taxon>Fungi</taxon>
        <taxon>Dikarya</taxon>
        <taxon>Basidiomycota</taxon>
        <taxon>Pucciniomycotina</taxon>
        <taxon>Mixiomycetes</taxon>
        <taxon>Mixiales</taxon>
        <taxon>Mixiaceae</taxon>
        <taxon>Mixia</taxon>
    </lineage>
</organism>
<evidence type="ECO:0000256" key="1">
    <source>
        <dbReference type="SAM" id="SignalP"/>
    </source>
</evidence>
<dbReference type="eggNOG" id="ENOG502RZXK">
    <property type="taxonomic scope" value="Eukaryota"/>
</dbReference>
<dbReference type="RefSeq" id="XP_014570603.1">
    <property type="nucleotide sequence ID" value="XM_014715117.1"/>
</dbReference>
<protein>
    <submittedName>
        <fullName evidence="2">Uncharacterized protein</fullName>
    </submittedName>
</protein>
<evidence type="ECO:0000313" key="2">
    <source>
        <dbReference type="EMBL" id="GAA97510.1"/>
    </source>
</evidence>
<reference evidence="2 3" key="2">
    <citation type="journal article" date="2012" name="Open Biol.">
        <title>Characteristics of nucleosomes and linker DNA regions on the genome of the basidiomycete Mixia osmundae revealed by mono- and dinucleosome mapping.</title>
        <authorList>
            <person name="Nishida H."/>
            <person name="Kondo S."/>
            <person name="Matsumoto T."/>
            <person name="Suzuki Y."/>
            <person name="Yoshikawa H."/>
            <person name="Taylor T.D."/>
            <person name="Sugiyama J."/>
        </authorList>
    </citation>
    <scope>NUCLEOTIDE SEQUENCE [LARGE SCALE GENOMIC DNA]</scope>
    <source>
        <strain evidence="3">CBS 9802 / IAM 14324 / JCM 22182 / KY 12970</strain>
    </source>
</reference>
<dbReference type="STRING" id="764103.G7E3V0"/>
<dbReference type="Proteomes" id="UP000009131">
    <property type="component" value="Unassembled WGS sequence"/>
</dbReference>
<keyword evidence="1" id="KW-0732">Signal</keyword>
<feature type="chain" id="PRO_5009955717" evidence="1">
    <location>
        <begin position="20"/>
        <end position="242"/>
    </location>
</feature>
<dbReference type="EMBL" id="BABT02000126">
    <property type="protein sequence ID" value="GAA97510.1"/>
    <property type="molecule type" value="Genomic_DNA"/>
</dbReference>
<dbReference type="OrthoDB" id="2310204at2759"/>
<sequence length="242" mass="26222">MKLSIGLLTLSASLASVIGYPSSQHVLFVPSGTNATDLDGREPVDFHDPRAGGGRQFTQTPWGAEPLNVIISGRSDPRILSDVGIVSYIGSLGFEAECLNQHFGDRQLADLGDGRGLREERFEVRQAYVKVIGTCIESVVGGSHLRAYRQDGPLARSDAWFLAVSVERSARHNHAIRADGYNLGRDQLVRSALHGTRWKHLAYSSTAEFVELLRPGSHGFAHGIAQDGRVAVLTAHISDDLA</sequence>
<dbReference type="OMA" id="ARQYYFP"/>
<dbReference type="AlphaFoldDB" id="G7E3V0"/>
<keyword evidence="3" id="KW-1185">Reference proteome</keyword>
<name>G7E3V0_MIXOS</name>